<dbReference type="InterPro" id="IPR007848">
    <property type="entry name" value="Small_mtfrase_dom"/>
</dbReference>
<dbReference type="CDD" id="cd02440">
    <property type="entry name" value="AdoMet_MTases"/>
    <property type="match status" value="1"/>
</dbReference>
<reference evidence="8 9" key="1">
    <citation type="journal article" date="2017" name="Int. J. Syst. Evol. Microbiol.">
        <title>Oleiagrimonas citrea sp. nov., a marine bacterium isolated from tidal flat sediment and emended description of the genus Oleiagrimonas Fang et al. 2015 and Oleiagrimonas soli.</title>
        <authorList>
            <person name="Yang S.H."/>
            <person name="Seo H.S."/>
            <person name="Seong C.N."/>
            <person name="Kwon K.K."/>
        </authorList>
    </citation>
    <scope>NUCLEOTIDE SEQUENCE [LARGE SCALE GENOMIC DNA]</scope>
    <source>
        <strain evidence="8 9">MEBiC09124</strain>
    </source>
</reference>
<evidence type="ECO:0000259" key="7">
    <source>
        <dbReference type="Pfam" id="PF17827"/>
    </source>
</evidence>
<dbReference type="InterPro" id="IPR002052">
    <property type="entry name" value="DNA_methylase_N6_adenine_CS"/>
</dbReference>
<feature type="binding site" evidence="5">
    <location>
        <begin position="184"/>
        <end position="187"/>
    </location>
    <ligand>
        <name>substrate</name>
    </ligand>
</feature>
<dbReference type="Gene3D" id="3.40.50.150">
    <property type="entry name" value="Vaccinia Virus protein VP39"/>
    <property type="match status" value="1"/>
</dbReference>
<dbReference type="SUPFAM" id="SSF53335">
    <property type="entry name" value="S-adenosyl-L-methionine-dependent methyltransferases"/>
    <property type="match status" value="1"/>
</dbReference>
<dbReference type="EMBL" id="JAAZQD010000004">
    <property type="protein sequence ID" value="NKZ39597.1"/>
    <property type="molecule type" value="Genomic_DNA"/>
</dbReference>
<dbReference type="NCBIfam" id="TIGR00536">
    <property type="entry name" value="hemK_fam"/>
    <property type="match status" value="1"/>
</dbReference>
<feature type="binding site" evidence="5">
    <location>
        <position position="184"/>
    </location>
    <ligand>
        <name>S-adenosyl-L-methionine</name>
        <dbReference type="ChEBI" id="CHEBI:59789"/>
    </ligand>
</feature>
<gene>
    <name evidence="5 8" type="primary">prmC</name>
    <name evidence="8" type="ORF">HF690_11620</name>
</gene>
<dbReference type="HAMAP" id="MF_02126">
    <property type="entry name" value="RF_methyltr_PrmC"/>
    <property type="match status" value="1"/>
</dbReference>
<evidence type="ECO:0000256" key="1">
    <source>
        <dbReference type="ARBA" id="ARBA00022603"/>
    </source>
</evidence>
<keyword evidence="1 5" id="KW-0489">Methyltransferase</keyword>
<evidence type="ECO:0000313" key="9">
    <source>
        <dbReference type="Proteomes" id="UP000541636"/>
    </source>
</evidence>
<feature type="domain" description="Methyltransferase small" evidence="6">
    <location>
        <begin position="101"/>
        <end position="192"/>
    </location>
</feature>
<evidence type="ECO:0000256" key="2">
    <source>
        <dbReference type="ARBA" id="ARBA00022679"/>
    </source>
</evidence>
<dbReference type="InterPro" id="IPR050320">
    <property type="entry name" value="N5-glutamine_MTase"/>
</dbReference>
<keyword evidence="3 5" id="KW-0949">S-adenosyl-L-methionine</keyword>
<dbReference type="InterPro" id="IPR029063">
    <property type="entry name" value="SAM-dependent_MTases_sf"/>
</dbReference>
<dbReference type="Pfam" id="PF17827">
    <property type="entry name" value="PrmC_N"/>
    <property type="match status" value="1"/>
</dbReference>
<dbReference type="EC" id="2.1.1.297" evidence="5"/>
<keyword evidence="9" id="KW-1185">Reference proteome</keyword>
<name>A0A846ZPM5_9GAMM</name>
<dbReference type="InterPro" id="IPR040758">
    <property type="entry name" value="PrmC_N"/>
</dbReference>
<evidence type="ECO:0000256" key="4">
    <source>
        <dbReference type="ARBA" id="ARBA00048391"/>
    </source>
</evidence>
<dbReference type="PANTHER" id="PTHR18895">
    <property type="entry name" value="HEMK METHYLTRANSFERASE"/>
    <property type="match status" value="1"/>
</dbReference>
<keyword evidence="2 5" id="KW-0808">Transferase</keyword>
<comment type="caution">
    <text evidence="8">The sequence shown here is derived from an EMBL/GenBank/DDBJ whole genome shotgun (WGS) entry which is preliminary data.</text>
</comment>
<dbReference type="PROSITE" id="PS00092">
    <property type="entry name" value="N6_MTASE"/>
    <property type="match status" value="1"/>
</dbReference>
<dbReference type="GO" id="GO:0032259">
    <property type="term" value="P:methylation"/>
    <property type="evidence" value="ECO:0007669"/>
    <property type="project" value="UniProtKB-KW"/>
</dbReference>
<dbReference type="Pfam" id="PF05175">
    <property type="entry name" value="MTS"/>
    <property type="match status" value="1"/>
</dbReference>
<dbReference type="NCBIfam" id="TIGR03534">
    <property type="entry name" value="RF_mod_PrmC"/>
    <property type="match status" value="1"/>
</dbReference>
<evidence type="ECO:0000256" key="5">
    <source>
        <dbReference type="HAMAP-Rule" id="MF_02126"/>
    </source>
</evidence>
<dbReference type="InterPro" id="IPR019874">
    <property type="entry name" value="RF_methyltr_PrmC"/>
</dbReference>
<comment type="function">
    <text evidence="5">Methylates the class 1 translation termination release factors RF1/PrfA and RF2/PrfB on the glutamine residue of the universally conserved GGQ motif.</text>
</comment>
<accession>A0A846ZPM5</accession>
<dbReference type="InterPro" id="IPR004556">
    <property type="entry name" value="HemK-like"/>
</dbReference>
<feature type="domain" description="Release factor glutamine methyltransferase N-terminal" evidence="7">
    <location>
        <begin position="18"/>
        <end position="73"/>
    </location>
</feature>
<evidence type="ECO:0000256" key="3">
    <source>
        <dbReference type="ARBA" id="ARBA00022691"/>
    </source>
</evidence>
<dbReference type="RefSeq" id="WP_168609550.1">
    <property type="nucleotide sequence ID" value="NZ_JAAZQD010000004.1"/>
</dbReference>
<dbReference type="Proteomes" id="UP000541636">
    <property type="component" value="Unassembled WGS sequence"/>
</dbReference>
<protein>
    <recommendedName>
        <fullName evidence="5">Release factor glutamine methyltransferase</fullName>
        <shortName evidence="5">RF MTase</shortName>
        <ecNumber evidence="5">2.1.1.297</ecNumber>
    </recommendedName>
    <alternativeName>
        <fullName evidence="5">N5-glutamine methyltransferase PrmC</fullName>
    </alternativeName>
    <alternativeName>
        <fullName evidence="5">Protein-(glutamine-N5) MTase PrmC</fullName>
    </alternativeName>
    <alternativeName>
        <fullName evidence="5">Protein-glutamine N-methyltransferase PrmC</fullName>
    </alternativeName>
</protein>
<organism evidence="8 9">
    <name type="scientific">Oleiagrimonas citrea</name>
    <dbReference type="NCBI Taxonomy" id="1665687"/>
    <lineage>
        <taxon>Bacteria</taxon>
        <taxon>Pseudomonadati</taxon>
        <taxon>Pseudomonadota</taxon>
        <taxon>Gammaproteobacteria</taxon>
        <taxon>Lysobacterales</taxon>
        <taxon>Rhodanobacteraceae</taxon>
        <taxon>Oleiagrimonas</taxon>
    </lineage>
</organism>
<dbReference type="PANTHER" id="PTHR18895:SF74">
    <property type="entry name" value="MTRF1L RELEASE FACTOR GLUTAMINE METHYLTRANSFERASE"/>
    <property type="match status" value="1"/>
</dbReference>
<feature type="binding site" evidence="5">
    <location>
        <position position="169"/>
    </location>
    <ligand>
        <name>S-adenosyl-L-methionine</name>
        <dbReference type="ChEBI" id="CHEBI:59789"/>
    </ligand>
</feature>
<dbReference type="FunFam" id="3.40.50.150:FF:000053">
    <property type="entry name" value="Release factor glutamine methyltransferase"/>
    <property type="match status" value="1"/>
</dbReference>
<dbReference type="Gene3D" id="1.10.8.10">
    <property type="entry name" value="DNA helicase RuvA subunit, C-terminal domain"/>
    <property type="match status" value="1"/>
</dbReference>
<feature type="binding site" evidence="5">
    <location>
        <begin position="118"/>
        <end position="122"/>
    </location>
    <ligand>
        <name>S-adenosyl-L-methionine</name>
        <dbReference type="ChEBI" id="CHEBI:59789"/>
    </ligand>
</feature>
<evidence type="ECO:0000313" key="8">
    <source>
        <dbReference type="EMBL" id="NKZ39597.1"/>
    </source>
</evidence>
<comment type="catalytic activity">
    <reaction evidence="4 5">
        <text>L-glutaminyl-[peptide chain release factor] + S-adenosyl-L-methionine = N(5)-methyl-L-glutaminyl-[peptide chain release factor] + S-adenosyl-L-homocysteine + H(+)</text>
        <dbReference type="Rhea" id="RHEA:42896"/>
        <dbReference type="Rhea" id="RHEA-COMP:10271"/>
        <dbReference type="Rhea" id="RHEA-COMP:10272"/>
        <dbReference type="ChEBI" id="CHEBI:15378"/>
        <dbReference type="ChEBI" id="CHEBI:30011"/>
        <dbReference type="ChEBI" id="CHEBI:57856"/>
        <dbReference type="ChEBI" id="CHEBI:59789"/>
        <dbReference type="ChEBI" id="CHEBI:61891"/>
        <dbReference type="EC" id="2.1.1.297"/>
    </reaction>
</comment>
<dbReference type="AlphaFoldDB" id="A0A846ZPM5"/>
<dbReference type="GO" id="GO:0102559">
    <property type="term" value="F:peptide chain release factor N(5)-glutamine methyltransferase activity"/>
    <property type="evidence" value="ECO:0007669"/>
    <property type="project" value="UniProtKB-EC"/>
</dbReference>
<evidence type="ECO:0000259" key="6">
    <source>
        <dbReference type="Pfam" id="PF05175"/>
    </source>
</evidence>
<sequence>MVRTPQVRDLLMSAAERVAERGDAEWLLMHALGVDRAWLFAHATDPVDAASAQAFEALLQRREQGEPVAYILGRRGFWHLDLEVTPDTLIPRPETELLVELALQRMPQDVPLKVVDLGTGSGAIALALASERPQAQVTAVDVSASALQVARRNALANGLERVEFLQGDWYGPLADRQFDLIVSNPPYIEHDDAHVGQGDLRFEPRGALVSGADGLDAIRVLVTGARRHLRARGWLLMEHGWKQGPAVRALLTDDGGFTHVFTACDLEGRERVSGARFRSP</sequence>
<proteinExistence type="inferred from homology"/>
<dbReference type="GO" id="GO:0003676">
    <property type="term" value="F:nucleic acid binding"/>
    <property type="evidence" value="ECO:0007669"/>
    <property type="project" value="InterPro"/>
</dbReference>
<comment type="similarity">
    <text evidence="5">Belongs to the protein N5-glutamine methyltransferase family. PrmC subfamily.</text>
</comment>
<feature type="binding site" evidence="5">
    <location>
        <position position="141"/>
    </location>
    <ligand>
        <name>S-adenosyl-L-methionine</name>
        <dbReference type="ChEBI" id="CHEBI:59789"/>
    </ligand>
</feature>